<dbReference type="EMBL" id="CAIZ01000153">
    <property type="protein sequence ID" value="CCH71108.1"/>
    <property type="molecule type" value="Genomic_DNA"/>
</dbReference>
<keyword evidence="2" id="KW-1185">Reference proteome</keyword>
<dbReference type="HOGENOM" id="CLU_3240762_0_0_11"/>
<gene>
    <name evidence="1" type="ORF">BN10_800012</name>
</gene>
<organism evidence="1 2">
    <name type="scientific">Phycicoccus elongatus Lp2</name>
    <dbReference type="NCBI Taxonomy" id="1193181"/>
    <lineage>
        <taxon>Bacteria</taxon>
        <taxon>Bacillati</taxon>
        <taxon>Actinomycetota</taxon>
        <taxon>Actinomycetes</taxon>
        <taxon>Micrococcales</taxon>
        <taxon>Intrasporangiaceae</taxon>
        <taxon>Phycicoccus</taxon>
    </lineage>
</organism>
<accession>N0E2E1</accession>
<proteinExistence type="predicted"/>
<dbReference type="AlphaFoldDB" id="N0E2E1"/>
<dbReference type="STRING" id="1193181.BN10_800012"/>
<evidence type="ECO:0000313" key="1">
    <source>
        <dbReference type="EMBL" id="CCH71108.1"/>
    </source>
</evidence>
<reference evidence="1 2" key="1">
    <citation type="journal article" date="2013" name="ISME J.">
        <title>A metabolic model for members of the genus Tetrasphaera involved in enhanced biological phosphorus removal.</title>
        <authorList>
            <person name="Kristiansen R."/>
            <person name="Nguyen H.T.T."/>
            <person name="Saunders A.M."/>
            <person name="Nielsen J.L."/>
            <person name="Wimmer R."/>
            <person name="Le V.Q."/>
            <person name="McIlroy S.J."/>
            <person name="Petrovski S."/>
            <person name="Seviour R.J."/>
            <person name="Calteau A."/>
            <person name="Nielsen K.L."/>
            <person name="Nielsen P.H."/>
        </authorList>
    </citation>
    <scope>NUCLEOTIDE SEQUENCE [LARGE SCALE GENOMIC DNA]</scope>
    <source>
        <strain evidence="1 2">Lp2</strain>
    </source>
</reference>
<name>N0E2E1_9MICO</name>
<dbReference type="RefSeq" id="WP_010850940.1">
    <property type="nucleotide sequence ID" value="NZ_HF570956.1"/>
</dbReference>
<evidence type="ECO:0000313" key="2">
    <source>
        <dbReference type="Proteomes" id="UP000013167"/>
    </source>
</evidence>
<protein>
    <submittedName>
        <fullName evidence="1">Uncharacterized protein</fullName>
    </submittedName>
</protein>
<dbReference type="Proteomes" id="UP000013167">
    <property type="component" value="Unassembled WGS sequence"/>
</dbReference>
<comment type="caution">
    <text evidence="1">The sequence shown here is derived from an EMBL/GenBank/DDBJ whole genome shotgun (WGS) entry which is preliminary data.</text>
</comment>
<sequence length="43" mass="4586">MPTSHAVLRRLLAADGDVVARLRAALPDKALVATVVKRGHRLA</sequence>